<dbReference type="GO" id="GO:0046872">
    <property type="term" value="F:metal ion binding"/>
    <property type="evidence" value="ECO:0007669"/>
    <property type="project" value="UniProtKB-KW"/>
</dbReference>
<keyword evidence="6 9" id="KW-0520">NAD</keyword>
<dbReference type="FunFam" id="3.40.50.1970:FF:000007">
    <property type="entry name" value="Pentafunctional AROM polypeptide"/>
    <property type="match status" value="1"/>
</dbReference>
<dbReference type="Pfam" id="PF01761">
    <property type="entry name" value="DHQ_synthase"/>
    <property type="match status" value="1"/>
</dbReference>
<feature type="binding site" evidence="9">
    <location>
        <begin position="143"/>
        <end position="144"/>
    </location>
    <ligand>
        <name>NAD(+)</name>
        <dbReference type="ChEBI" id="CHEBI:57540"/>
    </ligand>
</feature>
<feature type="domain" description="3-dehydroquinate synthase C-terminal" evidence="12">
    <location>
        <begin position="195"/>
        <end position="332"/>
    </location>
</feature>
<keyword evidence="7 9" id="KW-0456">Lyase</keyword>
<dbReference type="PIRSF" id="PIRSF001455">
    <property type="entry name" value="DHQ_synth"/>
    <property type="match status" value="1"/>
</dbReference>
<evidence type="ECO:0000256" key="7">
    <source>
        <dbReference type="ARBA" id="ARBA00023239"/>
    </source>
</evidence>
<name>A0A923ND40_9FIRM</name>
<keyword evidence="9" id="KW-0057">Aromatic amino acid biosynthesis</keyword>
<dbReference type="InterPro" id="IPR030963">
    <property type="entry name" value="DHQ_synth_fam"/>
</dbReference>
<feature type="binding site" evidence="9">
    <location>
        <position position="165"/>
    </location>
    <ligand>
        <name>NAD(+)</name>
        <dbReference type="ChEBI" id="CHEBI:57540"/>
    </ligand>
</feature>
<evidence type="ECO:0000256" key="1">
    <source>
        <dbReference type="ARBA" id="ARBA00001911"/>
    </source>
</evidence>
<comment type="subcellular location">
    <subcellularLocation>
        <location evidence="9">Cytoplasm</location>
    </subcellularLocation>
</comment>
<comment type="similarity">
    <text evidence="9">Belongs to the sugar phosphate cyclases superfamily. Dehydroquinate synthase family.</text>
</comment>
<dbReference type="HAMAP" id="MF_00110">
    <property type="entry name" value="DHQ_synthase"/>
    <property type="match status" value="1"/>
</dbReference>
<dbReference type="GO" id="GO:0008652">
    <property type="term" value="P:amino acid biosynthetic process"/>
    <property type="evidence" value="ECO:0007669"/>
    <property type="project" value="UniProtKB-KW"/>
</dbReference>
<dbReference type="InterPro" id="IPR056179">
    <property type="entry name" value="DHQS_C"/>
</dbReference>
<dbReference type="Gene3D" id="3.40.50.1970">
    <property type="match status" value="1"/>
</dbReference>
<dbReference type="InterPro" id="IPR050071">
    <property type="entry name" value="Dehydroquinate_synthase"/>
</dbReference>
<sequence length="367" mass="40433">MIKIHVAASQQYDVILNKGILSMTGMYVKDALGLQDDPITGKLKNKKICIVTDETVDPLYGRENQTLWRSLTLTGFEVHKYVFPGGEDSKNMETIEELLEFLAAKRFTRTDVLLALGGGIVGDVTGFAAATYLRGIEFIQVPTTLLAIVDSSVGGKTGVNLKAGKNLAGAFWQPSLVLFDSEFLDTLSYDIKLDGIAEAIKAGIIAEPLILDSIKMKRTLDDPDFLMNLASLAIEVKRKVVEEDERDNGSRQLLNLGHTLAHAIEKCSRYKISHGHAVAMGMKIVAIASDRLGWTVENCSEDILEILERFKFPLRCPYSAWELANAAMQDKKIRGGNITLVVPARIGKCRLKTISVNKLEPFISYGL</sequence>
<keyword evidence="9" id="KW-0963">Cytoplasm</keyword>
<feature type="binding site" evidence="9">
    <location>
        <position position="274"/>
    </location>
    <ligand>
        <name>Zn(2+)</name>
        <dbReference type="ChEBI" id="CHEBI:29105"/>
    </ligand>
</feature>
<comment type="cofactor">
    <cofactor evidence="2">
        <name>Zn(2+)</name>
        <dbReference type="ChEBI" id="CHEBI:29105"/>
    </cofactor>
</comment>
<keyword evidence="14" id="KW-1185">Reference proteome</keyword>
<dbReference type="EC" id="4.2.3.4" evidence="9 10"/>
<dbReference type="EMBL" id="JACRWC010000054">
    <property type="protein sequence ID" value="MBC5999204.1"/>
    <property type="molecule type" value="Genomic_DNA"/>
</dbReference>
<feature type="binding site" evidence="9">
    <location>
        <position position="258"/>
    </location>
    <ligand>
        <name>Zn(2+)</name>
        <dbReference type="ChEBI" id="CHEBI:29105"/>
    </ligand>
</feature>
<evidence type="ECO:0000313" key="13">
    <source>
        <dbReference type="EMBL" id="MBC5999204.1"/>
    </source>
</evidence>
<evidence type="ECO:0000256" key="2">
    <source>
        <dbReference type="ARBA" id="ARBA00001947"/>
    </source>
</evidence>
<dbReference type="PANTHER" id="PTHR43622:SF1">
    <property type="entry name" value="3-DEHYDROQUINATE SYNTHASE"/>
    <property type="match status" value="1"/>
</dbReference>
<dbReference type="RefSeq" id="WP_249286664.1">
    <property type="nucleotide sequence ID" value="NZ_JACRWC010000054.1"/>
</dbReference>
<comment type="pathway">
    <text evidence="9">Metabolic intermediate biosynthesis; chorismate biosynthesis; chorismate from D-erythrose 4-phosphate and phosphoenolpyruvate: step 2/7.</text>
</comment>
<dbReference type="GO" id="GO:0009423">
    <property type="term" value="P:chorismate biosynthetic process"/>
    <property type="evidence" value="ECO:0007669"/>
    <property type="project" value="UniProtKB-UniRule"/>
</dbReference>
<evidence type="ECO:0000256" key="4">
    <source>
        <dbReference type="ARBA" id="ARBA00022741"/>
    </source>
</evidence>
<dbReference type="AlphaFoldDB" id="A0A923ND40"/>
<evidence type="ECO:0000259" key="12">
    <source>
        <dbReference type="Pfam" id="PF24621"/>
    </source>
</evidence>
<evidence type="ECO:0000256" key="3">
    <source>
        <dbReference type="ARBA" id="ARBA00022723"/>
    </source>
</evidence>
<feature type="binding site" evidence="9">
    <location>
        <position position="156"/>
    </location>
    <ligand>
        <name>NAD(+)</name>
        <dbReference type="ChEBI" id="CHEBI:57540"/>
    </ligand>
</feature>
<keyword evidence="5 9" id="KW-0862">Zinc</keyword>
<proteinExistence type="inferred from homology"/>
<evidence type="ECO:0000313" key="14">
    <source>
        <dbReference type="Proteomes" id="UP000644115"/>
    </source>
</evidence>
<comment type="function">
    <text evidence="9">Catalyzes the conversion of 3-deoxy-D-arabino-heptulosonate 7-phosphate (DAHP) to dehydroquinate (DHQ).</text>
</comment>
<dbReference type="SUPFAM" id="SSF56796">
    <property type="entry name" value="Dehydroquinate synthase-like"/>
    <property type="match status" value="1"/>
</dbReference>
<dbReference type="NCBIfam" id="TIGR01357">
    <property type="entry name" value="aroB"/>
    <property type="match status" value="1"/>
</dbReference>
<comment type="cofactor">
    <cofactor evidence="9">
        <name>Co(2+)</name>
        <dbReference type="ChEBI" id="CHEBI:48828"/>
    </cofactor>
    <cofactor evidence="9">
        <name>Zn(2+)</name>
        <dbReference type="ChEBI" id="CHEBI:29105"/>
    </cofactor>
    <text evidence="9">Binds 1 divalent metal cation per subunit. Can use either Co(2+) or Zn(2+).</text>
</comment>
<feature type="binding site" evidence="9">
    <location>
        <begin position="183"/>
        <end position="186"/>
    </location>
    <ligand>
        <name>NAD(+)</name>
        <dbReference type="ChEBI" id="CHEBI:57540"/>
    </ligand>
</feature>
<feature type="domain" description="3-dehydroquinate synthase N-terminal" evidence="11">
    <location>
        <begin position="81"/>
        <end position="189"/>
    </location>
</feature>
<dbReference type="GO" id="GO:0003856">
    <property type="term" value="F:3-dehydroquinate synthase activity"/>
    <property type="evidence" value="ECO:0007669"/>
    <property type="project" value="UniProtKB-UniRule"/>
</dbReference>
<dbReference type="GO" id="GO:0009073">
    <property type="term" value="P:aromatic amino acid family biosynthetic process"/>
    <property type="evidence" value="ECO:0007669"/>
    <property type="project" value="UniProtKB-KW"/>
</dbReference>
<evidence type="ECO:0000259" key="11">
    <source>
        <dbReference type="Pfam" id="PF01761"/>
    </source>
</evidence>
<evidence type="ECO:0000256" key="10">
    <source>
        <dbReference type="NCBIfam" id="TIGR01357"/>
    </source>
</evidence>
<comment type="catalytic activity">
    <reaction evidence="9">
        <text>7-phospho-2-dehydro-3-deoxy-D-arabino-heptonate = 3-dehydroquinate + phosphate</text>
        <dbReference type="Rhea" id="RHEA:21968"/>
        <dbReference type="ChEBI" id="CHEBI:32364"/>
        <dbReference type="ChEBI" id="CHEBI:43474"/>
        <dbReference type="ChEBI" id="CHEBI:58394"/>
        <dbReference type="EC" id="4.2.3.4"/>
    </reaction>
</comment>
<comment type="caution">
    <text evidence="9">Lacks conserved residue(s) required for the propagation of feature annotation.</text>
</comment>
<dbReference type="InterPro" id="IPR030960">
    <property type="entry name" value="DHQS/DOIS_N"/>
</dbReference>
<evidence type="ECO:0000256" key="6">
    <source>
        <dbReference type="ARBA" id="ARBA00023027"/>
    </source>
</evidence>
<dbReference type="Pfam" id="PF24621">
    <property type="entry name" value="DHQS_C"/>
    <property type="match status" value="1"/>
</dbReference>
<feature type="binding site" evidence="9">
    <location>
        <position position="198"/>
    </location>
    <ligand>
        <name>Zn(2+)</name>
        <dbReference type="ChEBI" id="CHEBI:29105"/>
    </ligand>
</feature>
<keyword evidence="3 9" id="KW-0479">Metal-binding</keyword>
<comment type="caution">
    <text evidence="13">The sequence shown here is derived from an EMBL/GenBank/DDBJ whole genome shotgun (WGS) entry which is preliminary data.</text>
</comment>
<dbReference type="Gene3D" id="1.20.1090.10">
    <property type="entry name" value="Dehydroquinate synthase-like - alpha domain"/>
    <property type="match status" value="1"/>
</dbReference>
<dbReference type="Proteomes" id="UP000644115">
    <property type="component" value="Unassembled WGS sequence"/>
</dbReference>
<dbReference type="GO" id="GO:0000166">
    <property type="term" value="F:nucleotide binding"/>
    <property type="evidence" value="ECO:0007669"/>
    <property type="project" value="UniProtKB-KW"/>
</dbReference>
<gene>
    <name evidence="9 13" type="primary">aroB</name>
    <name evidence="13" type="ORF">H8876_04240</name>
</gene>
<keyword evidence="8 9" id="KW-0170">Cobalt</keyword>
<dbReference type="CDD" id="cd08195">
    <property type="entry name" value="DHQS"/>
    <property type="match status" value="1"/>
</dbReference>
<dbReference type="GO" id="GO:0005737">
    <property type="term" value="C:cytoplasm"/>
    <property type="evidence" value="ECO:0007669"/>
    <property type="project" value="UniProtKB-SubCell"/>
</dbReference>
<organism evidence="13 14">
    <name type="scientific">Lentihominibacter faecis</name>
    <dbReference type="NCBI Taxonomy" id="2764712"/>
    <lineage>
        <taxon>Bacteria</taxon>
        <taxon>Bacillati</taxon>
        <taxon>Bacillota</taxon>
        <taxon>Clostridia</taxon>
        <taxon>Peptostreptococcales</taxon>
        <taxon>Anaerovoracaceae</taxon>
        <taxon>Lentihominibacter</taxon>
    </lineage>
</organism>
<dbReference type="InterPro" id="IPR016037">
    <property type="entry name" value="DHQ_synth_AroB"/>
</dbReference>
<keyword evidence="4 9" id="KW-0547">Nucleotide-binding</keyword>
<reference evidence="13" key="1">
    <citation type="submission" date="2020-08" db="EMBL/GenBank/DDBJ databases">
        <authorList>
            <person name="Liu C."/>
            <person name="Sun Q."/>
        </authorList>
    </citation>
    <scope>NUCLEOTIDE SEQUENCE</scope>
    <source>
        <strain evidence="13">BX16</strain>
    </source>
</reference>
<evidence type="ECO:0000256" key="9">
    <source>
        <dbReference type="HAMAP-Rule" id="MF_00110"/>
    </source>
</evidence>
<comment type="cofactor">
    <cofactor evidence="1 9">
        <name>NAD(+)</name>
        <dbReference type="ChEBI" id="CHEBI:57540"/>
    </cofactor>
</comment>
<evidence type="ECO:0000256" key="8">
    <source>
        <dbReference type="ARBA" id="ARBA00023285"/>
    </source>
</evidence>
<dbReference type="PANTHER" id="PTHR43622">
    <property type="entry name" value="3-DEHYDROQUINATE SYNTHASE"/>
    <property type="match status" value="1"/>
</dbReference>
<keyword evidence="9" id="KW-0028">Amino-acid biosynthesis</keyword>
<evidence type="ECO:0000256" key="5">
    <source>
        <dbReference type="ARBA" id="ARBA00022833"/>
    </source>
</evidence>
<protein>
    <recommendedName>
        <fullName evidence="9 10">3-dehydroquinate synthase</fullName>
        <shortName evidence="9">DHQS</shortName>
        <ecNumber evidence="9 10">4.2.3.4</ecNumber>
    </recommendedName>
</protein>
<accession>A0A923ND40</accession>